<dbReference type="PANTHER" id="PTHR30146:SF153">
    <property type="entry name" value="LACTOSE OPERON REPRESSOR"/>
    <property type="match status" value="1"/>
</dbReference>
<evidence type="ECO:0000256" key="3">
    <source>
        <dbReference type="ARBA" id="ARBA00023163"/>
    </source>
</evidence>
<keyword evidence="3" id="KW-0804">Transcription</keyword>
<evidence type="ECO:0000313" key="5">
    <source>
        <dbReference type="EMBL" id="MDQ0369493.1"/>
    </source>
</evidence>
<dbReference type="SUPFAM" id="SSF53822">
    <property type="entry name" value="Periplasmic binding protein-like I"/>
    <property type="match status" value="1"/>
</dbReference>
<dbReference type="CDD" id="cd01392">
    <property type="entry name" value="HTH_LacI"/>
    <property type="match status" value="1"/>
</dbReference>
<dbReference type="InterPro" id="IPR000843">
    <property type="entry name" value="HTH_LacI"/>
</dbReference>
<evidence type="ECO:0000256" key="2">
    <source>
        <dbReference type="ARBA" id="ARBA00023125"/>
    </source>
</evidence>
<name>A0AAE3W3V4_9ACTN</name>
<evidence type="ECO:0000259" key="4">
    <source>
        <dbReference type="PROSITE" id="PS50932"/>
    </source>
</evidence>
<comment type="caution">
    <text evidence="5">The sequence shown here is derived from an EMBL/GenBank/DDBJ whole genome shotgun (WGS) entry which is preliminary data.</text>
</comment>
<accession>A0AAE3W3V4</accession>
<dbReference type="SMART" id="SM00354">
    <property type="entry name" value="HTH_LACI"/>
    <property type="match status" value="1"/>
</dbReference>
<keyword evidence="2 5" id="KW-0238">DNA-binding</keyword>
<dbReference type="InterPro" id="IPR046335">
    <property type="entry name" value="LacI/GalR-like_sensor"/>
</dbReference>
<dbReference type="GO" id="GO:0000976">
    <property type="term" value="F:transcription cis-regulatory region binding"/>
    <property type="evidence" value="ECO:0007669"/>
    <property type="project" value="TreeGrafter"/>
</dbReference>
<proteinExistence type="predicted"/>
<dbReference type="SUPFAM" id="SSF47413">
    <property type="entry name" value="lambda repressor-like DNA-binding domains"/>
    <property type="match status" value="1"/>
</dbReference>
<dbReference type="Pfam" id="PF00356">
    <property type="entry name" value="LacI"/>
    <property type="match status" value="1"/>
</dbReference>
<gene>
    <name evidence="5" type="ORF">J2S42_006162</name>
</gene>
<dbReference type="AlphaFoldDB" id="A0AAE3W3V4"/>
<dbReference type="Gene3D" id="1.10.260.40">
    <property type="entry name" value="lambda repressor-like DNA-binding domains"/>
    <property type="match status" value="1"/>
</dbReference>
<evidence type="ECO:0000256" key="1">
    <source>
        <dbReference type="ARBA" id="ARBA00023015"/>
    </source>
</evidence>
<protein>
    <submittedName>
        <fullName evidence="5">DNA-binding LacI/PurR family transcriptional regulator</fullName>
    </submittedName>
</protein>
<dbReference type="GO" id="GO:0003700">
    <property type="term" value="F:DNA-binding transcription factor activity"/>
    <property type="evidence" value="ECO:0007669"/>
    <property type="project" value="TreeGrafter"/>
</dbReference>
<dbReference type="Proteomes" id="UP001240236">
    <property type="component" value="Unassembled WGS sequence"/>
</dbReference>
<keyword evidence="1" id="KW-0805">Transcription regulation</keyword>
<feature type="domain" description="HTH lacI-type" evidence="4">
    <location>
        <begin position="2"/>
        <end position="56"/>
    </location>
</feature>
<dbReference type="PANTHER" id="PTHR30146">
    <property type="entry name" value="LACI-RELATED TRANSCRIPTIONAL REPRESSOR"/>
    <property type="match status" value="1"/>
</dbReference>
<keyword evidence="6" id="KW-1185">Reference proteome</keyword>
<dbReference type="PROSITE" id="PS50932">
    <property type="entry name" value="HTH_LACI_2"/>
    <property type="match status" value="1"/>
</dbReference>
<dbReference type="Gene3D" id="3.40.50.2300">
    <property type="match status" value="2"/>
</dbReference>
<dbReference type="InterPro" id="IPR028082">
    <property type="entry name" value="Peripla_BP_I"/>
</dbReference>
<dbReference type="RefSeq" id="WP_307244764.1">
    <property type="nucleotide sequence ID" value="NZ_JAUSUZ010000001.1"/>
</dbReference>
<dbReference type="Pfam" id="PF13377">
    <property type="entry name" value="Peripla_BP_3"/>
    <property type="match status" value="1"/>
</dbReference>
<evidence type="ECO:0000313" key="6">
    <source>
        <dbReference type="Proteomes" id="UP001240236"/>
    </source>
</evidence>
<reference evidence="5 6" key="1">
    <citation type="submission" date="2023-07" db="EMBL/GenBank/DDBJ databases">
        <title>Sequencing the genomes of 1000 actinobacteria strains.</title>
        <authorList>
            <person name="Klenk H.-P."/>
        </authorList>
    </citation>
    <scope>NUCLEOTIDE SEQUENCE [LARGE SCALE GENOMIC DNA]</scope>
    <source>
        <strain evidence="5 6">DSM 44709</strain>
    </source>
</reference>
<sequence>MASMADVARRANVAVSTVSYALNGTRPVAKATADRIHRAMDELGYRPNALARGLASRRSRNVALIFPMLERGLGLTEMEFVSAAAETAGDLGYHLVLWSTPLGDTELLTKLTRQGLVDGVVIMEVHLADARIEMLRRTGVPFCMIGRTGDNGDDPFADIDFESTVRDAVAHLRALGHEKIGFINHSRASYDAGYGPSVRAAHAFEDAAGADGVSRFCDDSPTAGREIWRELTAAAPGVTGLIVMNERASAGVLAAIAQQGARVPEDFSVLSVASSERVAEMTYPPLTTFHPPAAELGRLGVQVLIDRLEGREVPLVQQLIPCRLVLRDSTGPANRQPGAGN</sequence>
<organism evidence="5 6">
    <name type="scientific">Catenuloplanes indicus</name>
    <dbReference type="NCBI Taxonomy" id="137267"/>
    <lineage>
        <taxon>Bacteria</taxon>
        <taxon>Bacillati</taxon>
        <taxon>Actinomycetota</taxon>
        <taxon>Actinomycetes</taxon>
        <taxon>Micromonosporales</taxon>
        <taxon>Micromonosporaceae</taxon>
        <taxon>Catenuloplanes</taxon>
    </lineage>
</organism>
<dbReference type="InterPro" id="IPR010982">
    <property type="entry name" value="Lambda_DNA-bd_dom_sf"/>
</dbReference>
<dbReference type="EMBL" id="JAUSUZ010000001">
    <property type="protein sequence ID" value="MDQ0369493.1"/>
    <property type="molecule type" value="Genomic_DNA"/>
</dbReference>